<dbReference type="GO" id="GO:0005886">
    <property type="term" value="C:plasma membrane"/>
    <property type="evidence" value="ECO:0007669"/>
    <property type="project" value="UniProtKB-SubCell"/>
</dbReference>
<feature type="transmembrane region" description="Helical" evidence="7">
    <location>
        <begin position="267"/>
        <end position="289"/>
    </location>
</feature>
<proteinExistence type="predicted"/>
<evidence type="ECO:0000256" key="1">
    <source>
        <dbReference type="ARBA" id="ARBA00004651"/>
    </source>
</evidence>
<keyword evidence="2" id="KW-0813">Transport</keyword>
<dbReference type="Proteomes" id="UP000002608">
    <property type="component" value="Chromosome"/>
</dbReference>
<dbReference type="HOGENOM" id="CLU_010118_6_0_6"/>
<comment type="subcellular location">
    <subcellularLocation>
        <location evidence="1">Cell membrane</location>
        <topology evidence="1">Multi-pass membrane protein</topology>
    </subcellularLocation>
</comment>
<keyword evidence="5 7" id="KW-1133">Transmembrane helix</keyword>
<evidence type="ECO:0000313" key="8">
    <source>
        <dbReference type="EMBL" id="ABV89167.1"/>
    </source>
</evidence>
<reference evidence="8 9" key="1">
    <citation type="submission" date="2007-10" db="EMBL/GenBank/DDBJ databases">
        <title>Complete sequence of Shewanella pealeana ATCC 700345.</title>
        <authorList>
            <consortium name="US DOE Joint Genome Institute"/>
            <person name="Copeland A."/>
            <person name="Lucas S."/>
            <person name="Lapidus A."/>
            <person name="Barry K."/>
            <person name="Glavina del Rio T."/>
            <person name="Dalin E."/>
            <person name="Tice H."/>
            <person name="Pitluck S."/>
            <person name="Chertkov O."/>
            <person name="Brettin T."/>
            <person name="Bruce D."/>
            <person name="Detter J.C."/>
            <person name="Han C."/>
            <person name="Schmutz J."/>
            <person name="Larimer F."/>
            <person name="Land M."/>
            <person name="Hauser L."/>
            <person name="Kyrpides N."/>
            <person name="Kim E."/>
            <person name="Zhao J.-S.Z."/>
            <person name="Manno D."/>
            <person name="Hawari J."/>
            <person name="Richardson P."/>
        </authorList>
    </citation>
    <scope>NUCLEOTIDE SEQUENCE [LARGE SCALE GENOMIC DNA]</scope>
    <source>
        <strain evidence="9">ATCC 700345 / ANG-SQ1</strain>
    </source>
</reference>
<feature type="transmembrane region" description="Helical" evidence="7">
    <location>
        <begin position="356"/>
        <end position="373"/>
    </location>
</feature>
<organism evidence="8 9">
    <name type="scientific">Shewanella pealeana (strain ATCC 700345 / ANG-SQ1)</name>
    <dbReference type="NCBI Taxonomy" id="398579"/>
    <lineage>
        <taxon>Bacteria</taxon>
        <taxon>Pseudomonadati</taxon>
        <taxon>Pseudomonadota</taxon>
        <taxon>Gammaproteobacteria</taxon>
        <taxon>Alteromonadales</taxon>
        <taxon>Shewanellaceae</taxon>
        <taxon>Shewanella</taxon>
    </lineage>
</organism>
<evidence type="ECO:0000256" key="3">
    <source>
        <dbReference type="ARBA" id="ARBA00022475"/>
    </source>
</evidence>
<feature type="transmembrane region" description="Helical" evidence="7">
    <location>
        <begin position="296"/>
        <end position="315"/>
    </location>
</feature>
<feature type="transmembrane region" description="Helical" evidence="7">
    <location>
        <begin position="86"/>
        <end position="106"/>
    </location>
</feature>
<feature type="transmembrane region" description="Helical" evidence="7">
    <location>
        <begin position="514"/>
        <end position="533"/>
    </location>
</feature>
<dbReference type="NCBIfam" id="NF007412">
    <property type="entry name" value="PRK09950.1"/>
    <property type="match status" value="1"/>
</dbReference>
<evidence type="ECO:0000313" key="9">
    <source>
        <dbReference type="Proteomes" id="UP000002608"/>
    </source>
</evidence>
<feature type="transmembrane region" description="Helical" evidence="7">
    <location>
        <begin position="174"/>
        <end position="196"/>
    </location>
</feature>
<dbReference type="PANTHER" id="PTHR30047:SF12">
    <property type="entry name" value="BCCT-FAMILY TRANSPORTER"/>
    <property type="match status" value="1"/>
</dbReference>
<evidence type="ECO:0000256" key="7">
    <source>
        <dbReference type="SAM" id="Phobius"/>
    </source>
</evidence>
<keyword evidence="9" id="KW-1185">Reference proteome</keyword>
<dbReference type="PANTHER" id="PTHR30047">
    <property type="entry name" value="HIGH-AFFINITY CHOLINE TRANSPORT PROTEIN-RELATED"/>
    <property type="match status" value="1"/>
</dbReference>
<keyword evidence="6 7" id="KW-0472">Membrane</keyword>
<feature type="transmembrane region" description="Helical" evidence="7">
    <location>
        <begin position="488"/>
        <end position="508"/>
    </location>
</feature>
<keyword evidence="3" id="KW-1003">Cell membrane</keyword>
<dbReference type="Pfam" id="PF02028">
    <property type="entry name" value="BCCT"/>
    <property type="match status" value="1"/>
</dbReference>
<keyword evidence="4 7" id="KW-0812">Transmembrane</keyword>
<feature type="transmembrane region" description="Helical" evidence="7">
    <location>
        <begin position="385"/>
        <end position="407"/>
    </location>
</feature>
<dbReference type="GO" id="GO:0022857">
    <property type="term" value="F:transmembrane transporter activity"/>
    <property type="evidence" value="ECO:0007669"/>
    <property type="project" value="InterPro"/>
</dbReference>
<feature type="transmembrane region" description="Helical" evidence="7">
    <location>
        <begin position="126"/>
        <end position="144"/>
    </location>
</feature>
<evidence type="ECO:0000256" key="2">
    <source>
        <dbReference type="ARBA" id="ARBA00022448"/>
    </source>
</evidence>
<protein>
    <submittedName>
        <fullName evidence="8">Choline/carnitine/betaine transporter</fullName>
    </submittedName>
</protein>
<accession>A8H9D0</accession>
<dbReference type="EMBL" id="CP000851">
    <property type="protein sequence ID" value="ABV89167.1"/>
    <property type="molecule type" value="Genomic_DNA"/>
</dbReference>
<gene>
    <name evidence="8" type="ordered locus">Spea_3857</name>
</gene>
<evidence type="ECO:0000256" key="4">
    <source>
        <dbReference type="ARBA" id="ARBA00022692"/>
    </source>
</evidence>
<dbReference type="eggNOG" id="COG1292">
    <property type="taxonomic scope" value="Bacteria"/>
</dbReference>
<sequence>MWLTPKRKPHYYFCKDVVVTDITTTPVTDETVTQQSPVQNDKVQNDKLLISVSLAVVFAVVMMLIFNPDQVQAAGKTAFAALTNTFGSFIQLFAFASVCTMLYIAVSRYGTIKLGEGQPEYSNMSWLFMFICAGLGSATMYWAFMEWAYYYNGIGLNIEGQTNEALRTSLSYVMFHWGITPWAIYGLASITMAYHFHVNRAKGLNLSSLMVSILGMKEDSTASRVMGRSLDLIFLFATFGGLILTTTVTVNTVSTGFAELFGMENTFAIKAILLALITLTFTLSSYIGIAEGLQKIAHAACGMCFVFAVVVLVLGDTGFIVDFFVNSLGLTLSNFVEMSLFTDATNEGTFNKDWTVFYWLYWFTYTPAVAIFVTRISKGRTIRQVILGLIAGGCGGCWFFFGALTGYSVDAMVDGVVNAPALLNSATGDIAVAQLIANLPFGTILSVFYFVLMMLFLASHLDATAFTVAAVSTKNLKQGQDPTRELRVFWCVMLSLLPLAMLYINASLDTLKTAVTLTAAPFVIVLMLCMFGLKKFLSNHKFDNVSEK</sequence>
<dbReference type="InterPro" id="IPR000060">
    <property type="entry name" value="BCCT_transptr"/>
</dbReference>
<feature type="transmembrane region" description="Helical" evidence="7">
    <location>
        <begin position="232"/>
        <end position="255"/>
    </location>
</feature>
<dbReference type="AlphaFoldDB" id="A8H9D0"/>
<evidence type="ECO:0000256" key="5">
    <source>
        <dbReference type="ARBA" id="ARBA00022989"/>
    </source>
</evidence>
<feature type="transmembrane region" description="Helical" evidence="7">
    <location>
        <begin position="48"/>
        <end position="66"/>
    </location>
</feature>
<dbReference type="KEGG" id="spl:Spea_3857"/>
<name>A8H9D0_SHEPA</name>
<evidence type="ECO:0000256" key="6">
    <source>
        <dbReference type="ARBA" id="ARBA00023136"/>
    </source>
</evidence>